<organism evidence="1 2">
    <name type="scientific">Bombella saccharophila</name>
    <dbReference type="NCBI Taxonomy" id="2967338"/>
    <lineage>
        <taxon>Bacteria</taxon>
        <taxon>Pseudomonadati</taxon>
        <taxon>Pseudomonadota</taxon>
        <taxon>Alphaproteobacteria</taxon>
        <taxon>Acetobacterales</taxon>
        <taxon>Acetobacteraceae</taxon>
        <taxon>Bombella</taxon>
    </lineage>
</organism>
<keyword evidence="2" id="KW-1185">Reference proteome</keyword>
<proteinExistence type="predicted"/>
<comment type="caution">
    <text evidence="1">The sequence shown here is derived from an EMBL/GenBank/DDBJ whole genome shotgun (WGS) entry which is preliminary data.</text>
</comment>
<evidence type="ECO:0000313" key="2">
    <source>
        <dbReference type="Proteomes" id="UP001165648"/>
    </source>
</evidence>
<dbReference type="EMBL" id="JANIDW010000008">
    <property type="protein sequence ID" value="MCX5615333.1"/>
    <property type="molecule type" value="Genomic_DNA"/>
</dbReference>
<evidence type="ECO:0000313" key="1">
    <source>
        <dbReference type="EMBL" id="MCX5615333.1"/>
    </source>
</evidence>
<sequence length="98" mass="10141">MADDLNGLGLVPVGVHPAGDHVEVGVYAVEPDEALAFILPVADGDPAEMVTDEGGHGHASGIGLFLKGGPFLIGEADPEHVGTRFWAHVFSIVLLVAY</sequence>
<name>A0ABT3W9N1_9PROT</name>
<gene>
    <name evidence="1" type="ORF">NQF64_08810</name>
</gene>
<reference evidence="1 2" key="1">
    <citation type="submission" date="2022-07" db="EMBL/GenBank/DDBJ databases">
        <title>Bombella genomes.</title>
        <authorList>
            <person name="Harer L."/>
            <person name="Styblova S."/>
            <person name="Ehrmann M."/>
        </authorList>
    </citation>
    <scope>NUCLEOTIDE SEQUENCE [LARGE SCALE GENOMIC DNA]</scope>
    <source>
        <strain evidence="1 2">TMW 2.2558</strain>
    </source>
</reference>
<accession>A0ABT3W9N1</accession>
<protein>
    <submittedName>
        <fullName evidence="1">Uncharacterized protein</fullName>
    </submittedName>
</protein>
<dbReference type="Proteomes" id="UP001165648">
    <property type="component" value="Unassembled WGS sequence"/>
</dbReference>